<organism evidence="1 2">
    <name type="scientific">Crenichthys baileyi</name>
    <name type="common">White River springfish</name>
    <dbReference type="NCBI Taxonomy" id="28760"/>
    <lineage>
        <taxon>Eukaryota</taxon>
        <taxon>Metazoa</taxon>
        <taxon>Chordata</taxon>
        <taxon>Craniata</taxon>
        <taxon>Vertebrata</taxon>
        <taxon>Euteleostomi</taxon>
        <taxon>Actinopterygii</taxon>
        <taxon>Neopterygii</taxon>
        <taxon>Teleostei</taxon>
        <taxon>Neoteleostei</taxon>
        <taxon>Acanthomorphata</taxon>
        <taxon>Ovalentaria</taxon>
        <taxon>Atherinomorphae</taxon>
        <taxon>Cyprinodontiformes</taxon>
        <taxon>Goodeidae</taxon>
        <taxon>Crenichthys</taxon>
    </lineage>
</organism>
<evidence type="ECO:0000313" key="2">
    <source>
        <dbReference type="Proteomes" id="UP001311232"/>
    </source>
</evidence>
<feature type="non-terminal residue" evidence="1">
    <location>
        <position position="1"/>
    </location>
</feature>
<comment type="caution">
    <text evidence="1">The sequence shown here is derived from an EMBL/GenBank/DDBJ whole genome shotgun (WGS) entry which is preliminary data.</text>
</comment>
<keyword evidence="2" id="KW-1185">Reference proteome</keyword>
<name>A0AAV9RFX0_9TELE</name>
<dbReference type="EMBL" id="JAHHUM010001936">
    <property type="protein sequence ID" value="KAK5607812.1"/>
    <property type="molecule type" value="Genomic_DNA"/>
</dbReference>
<sequence length="110" mass="12862">RPDHQKDQAKGRGIIAPFEYFQPQGEKSMHRSEYVEERSQFLGLRLWIPPQKDQAKGRGIIAPFEYLQPQGEKSMHRSEYVEERSQFLASRLWIPPPEKKPTVLLHLPAP</sequence>
<dbReference type="AlphaFoldDB" id="A0AAV9RFX0"/>
<gene>
    <name evidence="1" type="ORF">CRENBAI_010817</name>
</gene>
<evidence type="ECO:0000313" key="1">
    <source>
        <dbReference type="EMBL" id="KAK5607812.1"/>
    </source>
</evidence>
<proteinExistence type="predicted"/>
<reference evidence="1 2" key="1">
    <citation type="submission" date="2021-06" db="EMBL/GenBank/DDBJ databases">
        <authorList>
            <person name="Palmer J.M."/>
        </authorList>
    </citation>
    <scope>NUCLEOTIDE SEQUENCE [LARGE SCALE GENOMIC DNA]</scope>
    <source>
        <strain evidence="1 2">MEX-2019</strain>
        <tissue evidence="1">Muscle</tissue>
    </source>
</reference>
<protein>
    <submittedName>
        <fullName evidence="1">Uncharacterized protein</fullName>
    </submittedName>
</protein>
<accession>A0AAV9RFX0</accession>
<dbReference type="Proteomes" id="UP001311232">
    <property type="component" value="Unassembled WGS sequence"/>
</dbReference>